<comment type="caution">
    <text evidence="3">The sequence shown here is derived from an EMBL/GenBank/DDBJ whole genome shotgun (WGS) entry which is preliminary data.</text>
</comment>
<sequence>QTTNFNVEARKGDISRLLIDVPHVRSYYARFVPAQTTHVDFWSRYYYRLHLIEEEETRRTQLLRRAHEICSENNDNPGKTDENDWDEPEDAWSKEPSSVTQESTEKIIPMEKEESNEEIVPTEQQESSDEIVPMEKQESNQESPAVEHQQQLATVKEDLEITPNERKESDTGDSWEREFDEADVTSPVVAIASHAETLTESKETTTSESLSSSTVTTTTSPLLSSPKNKTPNEFDDDWESWS</sequence>
<dbReference type="InterPro" id="IPR051494">
    <property type="entry name" value="BSD_domain-containing"/>
</dbReference>
<feature type="compositionally biased region" description="Basic and acidic residues" evidence="1">
    <location>
        <begin position="155"/>
        <end position="177"/>
    </location>
</feature>
<feature type="region of interest" description="Disordered" evidence="1">
    <location>
        <begin position="71"/>
        <end position="242"/>
    </location>
</feature>
<keyword evidence="4" id="KW-1185">Reference proteome</keyword>
<evidence type="ECO:0000313" key="3">
    <source>
        <dbReference type="EMBL" id="CAF4506122.1"/>
    </source>
</evidence>
<feature type="compositionally biased region" description="Low complexity" evidence="1">
    <location>
        <begin position="206"/>
        <end position="225"/>
    </location>
</feature>
<dbReference type="PANTHER" id="PTHR16019">
    <property type="entry name" value="SYNAPSE-ASSOCIATED PROTEIN"/>
    <property type="match status" value="1"/>
</dbReference>
<feature type="compositionally biased region" description="Acidic residues" evidence="1">
    <location>
        <begin position="233"/>
        <end position="242"/>
    </location>
</feature>
<evidence type="ECO:0000313" key="4">
    <source>
        <dbReference type="Proteomes" id="UP000663866"/>
    </source>
</evidence>
<feature type="compositionally biased region" description="Polar residues" evidence="1">
    <location>
        <begin position="140"/>
        <end position="153"/>
    </location>
</feature>
<protein>
    <recommendedName>
        <fullName evidence="2">BSD domain-containing protein</fullName>
    </recommendedName>
</protein>
<reference evidence="3" key="1">
    <citation type="submission" date="2021-02" db="EMBL/GenBank/DDBJ databases">
        <authorList>
            <person name="Nowell W R."/>
        </authorList>
    </citation>
    <scope>NUCLEOTIDE SEQUENCE</scope>
</reference>
<dbReference type="Gene3D" id="1.10.3970.10">
    <property type="entry name" value="BSD domain"/>
    <property type="match status" value="1"/>
</dbReference>
<organism evidence="3 4">
    <name type="scientific">Rotaria magnacalcarata</name>
    <dbReference type="NCBI Taxonomy" id="392030"/>
    <lineage>
        <taxon>Eukaryota</taxon>
        <taxon>Metazoa</taxon>
        <taxon>Spiralia</taxon>
        <taxon>Gnathifera</taxon>
        <taxon>Rotifera</taxon>
        <taxon>Eurotatoria</taxon>
        <taxon>Bdelloidea</taxon>
        <taxon>Philodinida</taxon>
        <taxon>Philodinidae</taxon>
        <taxon>Rotaria</taxon>
    </lineage>
</organism>
<gene>
    <name evidence="3" type="ORF">OVN521_LOCUS41040</name>
</gene>
<evidence type="ECO:0000259" key="2">
    <source>
        <dbReference type="PROSITE" id="PS50858"/>
    </source>
</evidence>
<accession>A0A820VU48</accession>
<feature type="non-terminal residue" evidence="3">
    <location>
        <position position="242"/>
    </location>
</feature>
<evidence type="ECO:0000256" key="1">
    <source>
        <dbReference type="SAM" id="MobiDB-lite"/>
    </source>
</evidence>
<feature type="domain" description="BSD" evidence="2">
    <location>
        <begin position="1"/>
        <end position="53"/>
    </location>
</feature>
<feature type="compositionally biased region" description="Basic and acidic residues" evidence="1">
    <location>
        <begin position="103"/>
        <end position="113"/>
    </location>
</feature>
<dbReference type="Proteomes" id="UP000663866">
    <property type="component" value="Unassembled WGS sequence"/>
</dbReference>
<dbReference type="PROSITE" id="PS50858">
    <property type="entry name" value="BSD"/>
    <property type="match status" value="1"/>
</dbReference>
<dbReference type="EMBL" id="CAJOBG010054089">
    <property type="protein sequence ID" value="CAF4506122.1"/>
    <property type="molecule type" value="Genomic_DNA"/>
</dbReference>
<dbReference type="Pfam" id="PF03909">
    <property type="entry name" value="BSD"/>
    <property type="match status" value="1"/>
</dbReference>
<dbReference type="SUPFAM" id="SSF140383">
    <property type="entry name" value="BSD domain-like"/>
    <property type="match status" value="1"/>
</dbReference>
<name>A0A820VU48_9BILA</name>
<dbReference type="InterPro" id="IPR005607">
    <property type="entry name" value="BSD_dom"/>
</dbReference>
<dbReference type="SMART" id="SM00751">
    <property type="entry name" value="BSD"/>
    <property type="match status" value="1"/>
</dbReference>
<dbReference type="GO" id="GO:0005737">
    <property type="term" value="C:cytoplasm"/>
    <property type="evidence" value="ECO:0007669"/>
    <property type="project" value="TreeGrafter"/>
</dbReference>
<dbReference type="InterPro" id="IPR035925">
    <property type="entry name" value="BSD_dom_sf"/>
</dbReference>
<proteinExistence type="predicted"/>
<dbReference type="AlphaFoldDB" id="A0A820VU48"/>
<dbReference type="PANTHER" id="PTHR16019:SF5">
    <property type="entry name" value="BSD DOMAIN-CONTAINING PROTEIN 1"/>
    <property type="match status" value="1"/>
</dbReference>